<evidence type="ECO:0000256" key="6">
    <source>
        <dbReference type="ARBA" id="ARBA00023186"/>
    </source>
</evidence>
<evidence type="ECO:0000256" key="1">
    <source>
        <dbReference type="ARBA" id="ARBA00000971"/>
    </source>
</evidence>
<evidence type="ECO:0000256" key="4">
    <source>
        <dbReference type="ARBA" id="ARBA00022490"/>
    </source>
</evidence>
<name>A0A075GBD1_9EURY</name>
<dbReference type="Gene3D" id="3.30.70.2210">
    <property type="match status" value="1"/>
</dbReference>
<reference evidence="11" key="1">
    <citation type="journal article" date="2014" name="Genome Biol. Evol.">
        <title>Pangenome evidence for extensive interdomain horizontal transfer affecting lineage core and shell genes in uncultured planktonic thaumarchaeota and euryarchaeota.</title>
        <authorList>
            <person name="Deschamps P."/>
            <person name="Zivanovic Y."/>
            <person name="Moreira D."/>
            <person name="Rodriguez-Valera F."/>
            <person name="Lopez-Garcia P."/>
        </authorList>
    </citation>
    <scope>NUCLEOTIDE SEQUENCE</scope>
</reference>
<evidence type="ECO:0000256" key="7">
    <source>
        <dbReference type="ARBA" id="ARBA00023235"/>
    </source>
</evidence>
<evidence type="ECO:0000256" key="9">
    <source>
        <dbReference type="RuleBase" id="RU003915"/>
    </source>
</evidence>
<evidence type="ECO:0000313" key="11">
    <source>
        <dbReference type="EMBL" id="AIE98957.1"/>
    </source>
</evidence>
<evidence type="ECO:0000256" key="2">
    <source>
        <dbReference type="ARBA" id="ARBA00004496"/>
    </source>
</evidence>
<comment type="similarity">
    <text evidence="3 9">Belongs to the FKBP-type PPIase family.</text>
</comment>
<proteinExistence type="inferred from homology"/>
<dbReference type="InterPro" id="IPR001179">
    <property type="entry name" value="PPIase_FKBP_dom"/>
</dbReference>
<keyword evidence="4" id="KW-0963">Cytoplasm</keyword>
<dbReference type="EMBL" id="KF900550">
    <property type="protein sequence ID" value="AIE98957.1"/>
    <property type="molecule type" value="Genomic_DNA"/>
</dbReference>
<dbReference type="AlphaFoldDB" id="A0A075GBD1"/>
<evidence type="ECO:0000256" key="3">
    <source>
        <dbReference type="ARBA" id="ARBA00006577"/>
    </source>
</evidence>
<evidence type="ECO:0000256" key="8">
    <source>
        <dbReference type="PROSITE-ProRule" id="PRU00277"/>
    </source>
</evidence>
<organism evidence="11">
    <name type="scientific">uncultured marine group II/III euryarchaeote KM3_102_D05</name>
    <dbReference type="NCBI Taxonomy" id="1457845"/>
    <lineage>
        <taxon>Archaea</taxon>
        <taxon>Methanobacteriati</taxon>
        <taxon>Methanobacteriota</taxon>
        <taxon>environmental samples</taxon>
    </lineage>
</organism>
<comment type="subcellular location">
    <subcellularLocation>
        <location evidence="2">Cytoplasm</location>
    </subcellularLocation>
</comment>
<dbReference type="PROSITE" id="PS50059">
    <property type="entry name" value="FKBP_PPIASE"/>
    <property type="match status" value="1"/>
</dbReference>
<dbReference type="PANTHER" id="PTHR47861:SF3">
    <property type="entry name" value="FKBP-TYPE PEPTIDYL-PROLYL CIS-TRANS ISOMERASE SLYD"/>
    <property type="match status" value="1"/>
</dbReference>
<dbReference type="Gene3D" id="2.40.10.330">
    <property type="match status" value="1"/>
</dbReference>
<dbReference type="Gene3D" id="3.10.50.40">
    <property type="match status" value="1"/>
</dbReference>
<dbReference type="Pfam" id="PF00254">
    <property type="entry name" value="FKBP_C"/>
    <property type="match status" value="1"/>
</dbReference>
<dbReference type="PANTHER" id="PTHR47861">
    <property type="entry name" value="FKBP-TYPE PEPTIDYL-PROLYL CIS-TRANS ISOMERASE SLYD"/>
    <property type="match status" value="1"/>
</dbReference>
<accession>A0A075GBD1</accession>
<dbReference type="SUPFAM" id="SSF54534">
    <property type="entry name" value="FKBP-like"/>
    <property type="match status" value="1"/>
</dbReference>
<protein>
    <recommendedName>
        <fullName evidence="9">Peptidyl-prolyl cis-trans isomerase</fullName>
        <ecNumber evidence="9">5.2.1.8</ecNumber>
    </recommendedName>
</protein>
<keyword evidence="5 8" id="KW-0697">Rotamase</keyword>
<feature type="domain" description="PPIase FKBP-type" evidence="10">
    <location>
        <begin position="4"/>
        <end position="94"/>
    </location>
</feature>
<evidence type="ECO:0000256" key="5">
    <source>
        <dbReference type="ARBA" id="ARBA00023110"/>
    </source>
</evidence>
<evidence type="ECO:0000259" key="10">
    <source>
        <dbReference type="PROSITE" id="PS50059"/>
    </source>
</evidence>
<sequence>MDDGTILYVDYDLFNAGNEELIETTREETAKKHDKHEESRTYEPLCVTVGEGRLIEGFEESLSEAEAEKDYEIDIPPVKAYGERDSNAVEMLGPQQLARQVKDPDNLQVGGPVEIGGRTGTLVMFRAGRARIDFNHALAGKTLRYNYRITKVVEDKGEQVETLLKMTTGSDDFEVEFDGDDVTITIPEYLGYDQQWGMAKFQLIRSLRDSVGVQTIIFRDVHPIREVGEIDEHEGHDHEGHDHGEEE</sequence>
<dbReference type="InterPro" id="IPR046357">
    <property type="entry name" value="PPIase_dom_sf"/>
</dbReference>
<dbReference type="EC" id="5.2.1.8" evidence="9"/>
<keyword evidence="7 8" id="KW-0413">Isomerase</keyword>
<dbReference type="GO" id="GO:0042026">
    <property type="term" value="P:protein refolding"/>
    <property type="evidence" value="ECO:0007669"/>
    <property type="project" value="UniProtKB-ARBA"/>
</dbReference>
<dbReference type="InterPro" id="IPR048261">
    <property type="entry name" value="SlpA/SlyD-like_ins_sf"/>
</dbReference>
<dbReference type="GO" id="GO:0003755">
    <property type="term" value="F:peptidyl-prolyl cis-trans isomerase activity"/>
    <property type="evidence" value="ECO:0007669"/>
    <property type="project" value="UniProtKB-UniRule"/>
</dbReference>
<keyword evidence="6" id="KW-0143">Chaperone</keyword>
<comment type="catalytic activity">
    <reaction evidence="1 8 9">
        <text>[protein]-peptidylproline (omega=180) = [protein]-peptidylproline (omega=0)</text>
        <dbReference type="Rhea" id="RHEA:16237"/>
        <dbReference type="Rhea" id="RHEA-COMP:10747"/>
        <dbReference type="Rhea" id="RHEA-COMP:10748"/>
        <dbReference type="ChEBI" id="CHEBI:83833"/>
        <dbReference type="ChEBI" id="CHEBI:83834"/>
        <dbReference type="EC" id="5.2.1.8"/>
    </reaction>
</comment>
<dbReference type="GO" id="GO:0005737">
    <property type="term" value="C:cytoplasm"/>
    <property type="evidence" value="ECO:0007669"/>
    <property type="project" value="UniProtKB-SubCell"/>
</dbReference>